<proteinExistence type="predicted"/>
<feature type="compositionally biased region" description="Basic and acidic residues" evidence="1">
    <location>
        <begin position="7"/>
        <end position="17"/>
    </location>
</feature>
<reference evidence="2 3" key="1">
    <citation type="journal article" date="2015" name="Genome Biol.">
        <title>Comparative genomics of Steinernema reveals deeply conserved gene regulatory networks.</title>
        <authorList>
            <person name="Dillman A.R."/>
            <person name="Macchietto M."/>
            <person name="Porter C.F."/>
            <person name="Rogers A."/>
            <person name="Williams B."/>
            <person name="Antoshechkin I."/>
            <person name="Lee M.M."/>
            <person name="Goodwin Z."/>
            <person name="Lu X."/>
            <person name="Lewis E.E."/>
            <person name="Goodrich-Blair H."/>
            <person name="Stock S.P."/>
            <person name="Adams B.J."/>
            <person name="Sternberg P.W."/>
            <person name="Mortazavi A."/>
        </authorList>
    </citation>
    <scope>NUCLEOTIDE SEQUENCE [LARGE SCALE GENOMIC DNA]</scope>
    <source>
        <strain evidence="2 3">ALL</strain>
    </source>
</reference>
<evidence type="ECO:0000313" key="3">
    <source>
        <dbReference type="Proteomes" id="UP000298663"/>
    </source>
</evidence>
<evidence type="ECO:0000256" key="1">
    <source>
        <dbReference type="SAM" id="MobiDB-lite"/>
    </source>
</evidence>
<dbReference type="Proteomes" id="UP000298663">
    <property type="component" value="Unassembled WGS sequence"/>
</dbReference>
<feature type="region of interest" description="Disordered" evidence="1">
    <location>
        <begin position="1"/>
        <end position="136"/>
    </location>
</feature>
<accession>A0A4U5PA92</accession>
<gene>
    <name evidence="2" type="ORF">L596_007705</name>
</gene>
<name>A0A4U5PA92_STECR</name>
<reference evidence="2 3" key="2">
    <citation type="journal article" date="2019" name="G3 (Bethesda)">
        <title>Hybrid Assembly of the Genome of the Entomopathogenic Nematode Steinernema carpocapsae Identifies the X-Chromosome.</title>
        <authorList>
            <person name="Serra L."/>
            <person name="Macchietto M."/>
            <person name="Macias-Munoz A."/>
            <person name="McGill C.J."/>
            <person name="Rodriguez I.M."/>
            <person name="Rodriguez B."/>
            <person name="Murad R."/>
            <person name="Mortazavi A."/>
        </authorList>
    </citation>
    <scope>NUCLEOTIDE SEQUENCE [LARGE SCALE GENOMIC DNA]</scope>
    <source>
        <strain evidence="2 3">ALL</strain>
    </source>
</reference>
<evidence type="ECO:0000313" key="2">
    <source>
        <dbReference type="EMBL" id="TKR93208.1"/>
    </source>
</evidence>
<comment type="caution">
    <text evidence="2">The sequence shown here is derived from an EMBL/GenBank/DDBJ whole genome shotgun (WGS) entry which is preliminary data.</text>
</comment>
<keyword evidence="3" id="KW-1185">Reference proteome</keyword>
<organism evidence="2 3">
    <name type="scientific">Steinernema carpocapsae</name>
    <name type="common">Entomopathogenic nematode</name>
    <dbReference type="NCBI Taxonomy" id="34508"/>
    <lineage>
        <taxon>Eukaryota</taxon>
        <taxon>Metazoa</taxon>
        <taxon>Ecdysozoa</taxon>
        <taxon>Nematoda</taxon>
        <taxon>Chromadorea</taxon>
        <taxon>Rhabditida</taxon>
        <taxon>Tylenchina</taxon>
        <taxon>Panagrolaimomorpha</taxon>
        <taxon>Strongyloidoidea</taxon>
        <taxon>Steinernematidae</taxon>
        <taxon>Steinernema</taxon>
    </lineage>
</organism>
<dbReference type="EMBL" id="AZBU02000002">
    <property type="protein sequence ID" value="TKR93208.1"/>
    <property type="molecule type" value="Genomic_DNA"/>
</dbReference>
<sequence>MRNLSRLNERRSIDPPPERSSAPLRGDDPPRFSRRTMSNPIRSGGSERLSQQRGDSKPEIKRCRRPRTADRATARSSRAPSVCRRLREQQNGRRTRRHHITNNQLAFASNPAAARGPTAVRPPMATSRCRGATTAD</sequence>
<feature type="compositionally biased region" description="Basic and acidic residues" evidence="1">
    <location>
        <begin position="54"/>
        <end position="73"/>
    </location>
</feature>
<protein>
    <submittedName>
        <fullName evidence="2">Uncharacterized protein</fullName>
    </submittedName>
</protein>
<dbReference type="AlphaFoldDB" id="A0A4U5PA92"/>